<dbReference type="GO" id="GO:0007165">
    <property type="term" value="P:signal transduction"/>
    <property type="evidence" value="ECO:0007669"/>
    <property type="project" value="UniProtKB-KW"/>
</dbReference>
<dbReference type="SUPFAM" id="SSF58104">
    <property type="entry name" value="Methyl-accepting chemotaxis protein (MCP) signaling domain"/>
    <property type="match status" value="1"/>
</dbReference>
<dbReference type="InterPro" id="IPR004089">
    <property type="entry name" value="MCPsignal_dom"/>
</dbReference>
<dbReference type="Gene3D" id="1.10.287.950">
    <property type="entry name" value="Methyl-accepting chemotaxis protein"/>
    <property type="match status" value="1"/>
</dbReference>
<evidence type="ECO:0000259" key="4">
    <source>
        <dbReference type="PROSITE" id="PS50111"/>
    </source>
</evidence>
<feature type="domain" description="Methyl-accepting transducer" evidence="4">
    <location>
        <begin position="329"/>
        <end position="565"/>
    </location>
</feature>
<proteinExistence type="predicted"/>
<name>A0A250ILA9_9BACT</name>
<dbReference type="EMBL" id="CP022163">
    <property type="protein sequence ID" value="ATB32534.1"/>
    <property type="molecule type" value="Genomic_DNA"/>
</dbReference>
<dbReference type="PANTHER" id="PTHR32089">
    <property type="entry name" value="METHYL-ACCEPTING CHEMOTAXIS PROTEIN MCPB"/>
    <property type="match status" value="1"/>
</dbReference>
<dbReference type="PANTHER" id="PTHR32089:SF112">
    <property type="entry name" value="LYSOZYME-LIKE PROTEIN-RELATED"/>
    <property type="match status" value="1"/>
</dbReference>
<dbReference type="Proteomes" id="UP000217289">
    <property type="component" value="Chromosome"/>
</dbReference>
<keyword evidence="3" id="KW-0812">Transmembrane</keyword>
<keyword evidence="3" id="KW-1133">Transmembrane helix</keyword>
<keyword evidence="6" id="KW-1185">Reference proteome</keyword>
<feature type="transmembrane region" description="Helical" evidence="3">
    <location>
        <begin position="108"/>
        <end position="130"/>
    </location>
</feature>
<evidence type="ECO:0000313" key="6">
    <source>
        <dbReference type="Proteomes" id="UP000217289"/>
    </source>
</evidence>
<dbReference type="GO" id="GO:0016020">
    <property type="term" value="C:membrane"/>
    <property type="evidence" value="ECO:0007669"/>
    <property type="project" value="InterPro"/>
</dbReference>
<dbReference type="PROSITE" id="PS50111">
    <property type="entry name" value="CHEMOTAXIS_TRANSDUC_2"/>
    <property type="match status" value="1"/>
</dbReference>
<dbReference type="RefSeq" id="WP_095980704.1">
    <property type="nucleotide sequence ID" value="NZ_CP022163.1"/>
</dbReference>
<sequence>MSDSGASPQPIQTEIRRLSWRVFWTYQLYSLTAAIPLTYLVNLVMGLNAEQAKFMQTYVQPPIMLLSGVLGPFFVGYLVLRHALTPVRGEPEVDRLVRILKAPRRVEIFMLLLVTGSNALLMGIVCAVFQLNMWTVPWGAMVTLAVVALVMIQVRLSIEKLLRPHALAIYQANPTQPLVGSGIFWIRQSWFLPYAFGLFVFASLALTGTILGTQIVDVFVFLSAQHAQLGGAEFGEVLARGAALVRERTLIPMLALGAYLILNASISALRLARHQTEGSSAVGDSIQALASGKAELPAWVSTDEIGDLSRATANVFNRLGNLSLSLADSARQLGQSAEELGSSNLKQNEILTRQAAAIQETQVTSQEIKQTSLVASQKAEAVLRQTEKADEISRSGETAVEQSLTGLQAIRDQVKAMENHIRALDDRAKQIGKITTTVKDLADQSNMLALNAAIEAVRSGEHGKGFAVVAREIRILADQSIKATNSVRDILLDISSAIRTTVSITEQGTLRVEESLKQVRASGENIRQLSVIVRENAQSVRHISMAVTQQNAGIGQIFQAINDLSELMAETMTRLRASDEAMELVRGVAHNVSGYVDAYGWNQVQGAKTGAQAGEHNLKSDHRR</sequence>
<keyword evidence="1 2" id="KW-0807">Transducer</keyword>
<protein>
    <recommendedName>
        <fullName evidence="4">Methyl-accepting transducer domain-containing protein</fullName>
    </recommendedName>
</protein>
<reference evidence="5 6" key="1">
    <citation type="submission" date="2017-06" db="EMBL/GenBank/DDBJ databases">
        <authorList>
            <person name="Kim H.J."/>
            <person name="Triplett B.A."/>
        </authorList>
    </citation>
    <scope>NUCLEOTIDE SEQUENCE [LARGE SCALE GENOMIC DNA]</scope>
    <source>
        <strain evidence="5 6">DSM 14713</strain>
    </source>
</reference>
<dbReference type="SMART" id="SM00283">
    <property type="entry name" value="MA"/>
    <property type="match status" value="1"/>
</dbReference>
<gene>
    <name evidence="5" type="ORF">MEBOL_006014</name>
</gene>
<accession>A0A250ILA9</accession>
<evidence type="ECO:0000256" key="3">
    <source>
        <dbReference type="SAM" id="Phobius"/>
    </source>
</evidence>
<evidence type="ECO:0000313" key="5">
    <source>
        <dbReference type="EMBL" id="ATB32534.1"/>
    </source>
</evidence>
<keyword evidence="3" id="KW-0472">Membrane</keyword>
<feature type="transmembrane region" description="Helical" evidence="3">
    <location>
        <begin position="191"/>
        <end position="212"/>
    </location>
</feature>
<evidence type="ECO:0000256" key="2">
    <source>
        <dbReference type="PROSITE-ProRule" id="PRU00284"/>
    </source>
</evidence>
<evidence type="ECO:0000256" key="1">
    <source>
        <dbReference type="ARBA" id="ARBA00023224"/>
    </source>
</evidence>
<organism evidence="5 6">
    <name type="scientific">Melittangium boletus DSM 14713</name>
    <dbReference type="NCBI Taxonomy" id="1294270"/>
    <lineage>
        <taxon>Bacteria</taxon>
        <taxon>Pseudomonadati</taxon>
        <taxon>Myxococcota</taxon>
        <taxon>Myxococcia</taxon>
        <taxon>Myxococcales</taxon>
        <taxon>Cystobacterineae</taxon>
        <taxon>Archangiaceae</taxon>
        <taxon>Melittangium</taxon>
    </lineage>
</organism>
<feature type="transmembrane region" description="Helical" evidence="3">
    <location>
        <begin position="136"/>
        <end position="154"/>
    </location>
</feature>
<feature type="transmembrane region" description="Helical" evidence="3">
    <location>
        <begin position="26"/>
        <end position="47"/>
    </location>
</feature>
<feature type="transmembrane region" description="Helical" evidence="3">
    <location>
        <begin position="59"/>
        <end position="80"/>
    </location>
</feature>
<dbReference type="OrthoDB" id="354287at2"/>
<dbReference type="KEGG" id="mbd:MEBOL_006014"/>
<dbReference type="Pfam" id="PF00015">
    <property type="entry name" value="MCPsignal"/>
    <property type="match status" value="1"/>
</dbReference>
<dbReference type="AlphaFoldDB" id="A0A250ILA9"/>